<dbReference type="GO" id="GO:0005524">
    <property type="term" value="F:ATP binding"/>
    <property type="evidence" value="ECO:0007669"/>
    <property type="project" value="InterPro"/>
</dbReference>
<accession>A0AAD5N1L9</accession>
<sequence length="218" mass="23954">MFIVRGAEAVGPRSRKGEAFFSNHVVPNSFIRVCHVSLQCSSASVASLDDLGTAVKMRLLDNAGFGAVVLLGTEEGRRTCANGLPIIPSSIRMLGRFEKIKSIEHPSLCTYIELIRCTLVPNAVILISEHYDRSISTLISTKSLSEKAILHVTSQVVHGISAVHDAGFCLGILNSDSILITDYEDDLPNVRITQYGVRMAGIYKVGFKMDFQWHQNNF</sequence>
<dbReference type="Gene3D" id="1.10.510.10">
    <property type="entry name" value="Transferase(Phosphotransferase) domain 1"/>
    <property type="match status" value="1"/>
</dbReference>
<dbReference type="PROSITE" id="PS50011">
    <property type="entry name" value="PROTEIN_KINASE_DOM"/>
    <property type="match status" value="1"/>
</dbReference>
<dbReference type="InterPro" id="IPR011009">
    <property type="entry name" value="Kinase-like_dom_sf"/>
</dbReference>
<dbReference type="InterPro" id="IPR000719">
    <property type="entry name" value="Prot_kinase_dom"/>
</dbReference>
<evidence type="ECO:0000313" key="3">
    <source>
        <dbReference type="Proteomes" id="UP001196413"/>
    </source>
</evidence>
<comment type="caution">
    <text evidence="2">The sequence shown here is derived from an EMBL/GenBank/DDBJ whole genome shotgun (WGS) entry which is preliminary data.</text>
</comment>
<dbReference type="Proteomes" id="UP001196413">
    <property type="component" value="Unassembled WGS sequence"/>
</dbReference>
<dbReference type="SUPFAM" id="SSF56112">
    <property type="entry name" value="Protein kinase-like (PK-like)"/>
    <property type="match status" value="1"/>
</dbReference>
<name>A0AAD5N1L9_PARTN</name>
<gene>
    <name evidence="2" type="ORF">KIN20_016131</name>
</gene>
<reference evidence="2" key="1">
    <citation type="submission" date="2021-06" db="EMBL/GenBank/DDBJ databases">
        <title>Parelaphostrongylus tenuis whole genome reference sequence.</title>
        <authorList>
            <person name="Garwood T.J."/>
            <person name="Larsen P.A."/>
            <person name="Fountain-Jones N.M."/>
            <person name="Garbe J.R."/>
            <person name="Macchietto M.G."/>
            <person name="Kania S.A."/>
            <person name="Gerhold R.W."/>
            <person name="Richards J.E."/>
            <person name="Wolf T.M."/>
        </authorList>
    </citation>
    <scope>NUCLEOTIDE SEQUENCE</scope>
    <source>
        <strain evidence="2">MNPRO001-30</strain>
        <tissue evidence="2">Meninges</tissue>
    </source>
</reference>
<protein>
    <recommendedName>
        <fullName evidence="1">Protein kinase domain-containing protein</fullName>
    </recommendedName>
</protein>
<dbReference type="EMBL" id="JAHQIW010003251">
    <property type="protein sequence ID" value="KAJ1357874.1"/>
    <property type="molecule type" value="Genomic_DNA"/>
</dbReference>
<keyword evidence="3" id="KW-1185">Reference proteome</keyword>
<dbReference type="AlphaFoldDB" id="A0AAD5N1L9"/>
<evidence type="ECO:0000259" key="1">
    <source>
        <dbReference type="PROSITE" id="PS50011"/>
    </source>
</evidence>
<proteinExistence type="predicted"/>
<dbReference type="GO" id="GO:0004672">
    <property type="term" value="F:protein kinase activity"/>
    <property type="evidence" value="ECO:0007669"/>
    <property type="project" value="InterPro"/>
</dbReference>
<organism evidence="2 3">
    <name type="scientific">Parelaphostrongylus tenuis</name>
    <name type="common">Meningeal worm</name>
    <dbReference type="NCBI Taxonomy" id="148309"/>
    <lineage>
        <taxon>Eukaryota</taxon>
        <taxon>Metazoa</taxon>
        <taxon>Ecdysozoa</taxon>
        <taxon>Nematoda</taxon>
        <taxon>Chromadorea</taxon>
        <taxon>Rhabditida</taxon>
        <taxon>Rhabditina</taxon>
        <taxon>Rhabditomorpha</taxon>
        <taxon>Strongyloidea</taxon>
        <taxon>Metastrongylidae</taxon>
        <taxon>Parelaphostrongylus</taxon>
    </lineage>
</organism>
<evidence type="ECO:0000313" key="2">
    <source>
        <dbReference type="EMBL" id="KAJ1357874.1"/>
    </source>
</evidence>
<feature type="domain" description="Protein kinase" evidence="1">
    <location>
        <begin position="54"/>
        <end position="218"/>
    </location>
</feature>